<reference evidence="1" key="1">
    <citation type="submission" date="2023-08" db="EMBL/GenBank/DDBJ databases">
        <title>A de novo genome assembly of Solanum verrucosum Schlechtendal, a Mexican diploid species geographically isolated from the other diploid A-genome species in potato relatives.</title>
        <authorList>
            <person name="Hosaka K."/>
        </authorList>
    </citation>
    <scope>NUCLEOTIDE SEQUENCE</scope>
    <source>
        <tissue evidence="1">Young leaves</tissue>
    </source>
</reference>
<keyword evidence="2" id="KW-1185">Reference proteome</keyword>
<proteinExistence type="predicted"/>
<dbReference type="PANTHER" id="PTHR17985:SF16">
    <property type="entry name" value="TRANSPORT_GOLGI ORGANIZATION-LIKE PROTEIN (DUF833)"/>
    <property type="match status" value="1"/>
</dbReference>
<dbReference type="AlphaFoldDB" id="A0AAF0Q071"/>
<dbReference type="EMBL" id="CP133613">
    <property type="protein sequence ID" value="WMV14042.1"/>
    <property type="molecule type" value="Genomic_DNA"/>
</dbReference>
<evidence type="ECO:0000313" key="2">
    <source>
        <dbReference type="Proteomes" id="UP001234989"/>
    </source>
</evidence>
<dbReference type="Pfam" id="PF05742">
    <property type="entry name" value="TANGO2"/>
    <property type="match status" value="1"/>
</dbReference>
<evidence type="ECO:0000313" key="1">
    <source>
        <dbReference type="EMBL" id="WMV14042.1"/>
    </source>
</evidence>
<dbReference type="PANTHER" id="PTHR17985">
    <property type="entry name" value="SER/THR-RICH PROTEIN T10 IN DGCR REGION"/>
    <property type="match status" value="1"/>
</dbReference>
<sequence length="177" mass="20068">MLSSSPTKPLSWWEDSDILGGRDEVAGGTWLACTRTGRLAFLTNVREINSNSHTKSRGDLPLRFLKSVKSPHDFSEQLLKEAGEYNGFNLIVADLCSMTMLYITNRPKHTGMSVTEVSPAPHIPCDERIEVSKALKSWEEARVHAKNRDRWRIIPAAIGWSTRKERNSRYTQLKLSL</sequence>
<dbReference type="InterPro" id="IPR008551">
    <property type="entry name" value="TANGO2"/>
</dbReference>
<protein>
    <submittedName>
        <fullName evidence="1">Uncharacterized protein</fullName>
    </submittedName>
</protein>
<name>A0AAF0Q071_SOLVR</name>
<dbReference type="Proteomes" id="UP001234989">
    <property type="component" value="Chromosome 2"/>
</dbReference>
<organism evidence="1 2">
    <name type="scientific">Solanum verrucosum</name>
    <dbReference type="NCBI Taxonomy" id="315347"/>
    <lineage>
        <taxon>Eukaryota</taxon>
        <taxon>Viridiplantae</taxon>
        <taxon>Streptophyta</taxon>
        <taxon>Embryophyta</taxon>
        <taxon>Tracheophyta</taxon>
        <taxon>Spermatophyta</taxon>
        <taxon>Magnoliopsida</taxon>
        <taxon>eudicotyledons</taxon>
        <taxon>Gunneridae</taxon>
        <taxon>Pentapetalae</taxon>
        <taxon>asterids</taxon>
        <taxon>lamiids</taxon>
        <taxon>Solanales</taxon>
        <taxon>Solanaceae</taxon>
        <taxon>Solanoideae</taxon>
        <taxon>Solaneae</taxon>
        <taxon>Solanum</taxon>
    </lineage>
</organism>
<gene>
    <name evidence="1" type="ORF">MTR67_007427</name>
</gene>
<accession>A0AAF0Q071</accession>